<name>A0A0N4WHM2_HAEPC</name>
<organism evidence="1">
    <name type="scientific">Haemonchus placei</name>
    <name type="common">Barber's pole worm</name>
    <dbReference type="NCBI Taxonomy" id="6290"/>
    <lineage>
        <taxon>Eukaryota</taxon>
        <taxon>Metazoa</taxon>
        <taxon>Ecdysozoa</taxon>
        <taxon>Nematoda</taxon>
        <taxon>Chromadorea</taxon>
        <taxon>Rhabditida</taxon>
        <taxon>Rhabditina</taxon>
        <taxon>Rhabditomorpha</taxon>
        <taxon>Strongyloidea</taxon>
        <taxon>Trichostrongylidae</taxon>
        <taxon>Haemonchus</taxon>
    </lineage>
</organism>
<proteinExistence type="predicted"/>
<sequence length="63" mass="7698">MRCKWSVEYDTIPMRERRMRSGPPRLKFCLFDYREFISSIEQRISKERIREKPTGATMYLLGH</sequence>
<reference evidence="1" key="1">
    <citation type="submission" date="2017-02" db="UniProtKB">
        <authorList>
            <consortium name="WormBaseParasite"/>
        </authorList>
    </citation>
    <scope>IDENTIFICATION</scope>
</reference>
<evidence type="ECO:0000313" key="1">
    <source>
        <dbReference type="WBParaSite" id="HPLM_0001040001-mRNA-1"/>
    </source>
</evidence>
<dbReference type="WBParaSite" id="HPLM_0001040001-mRNA-1">
    <property type="protein sequence ID" value="HPLM_0001040001-mRNA-1"/>
    <property type="gene ID" value="HPLM_0001040001"/>
</dbReference>
<protein>
    <submittedName>
        <fullName evidence="1">Transposase</fullName>
    </submittedName>
</protein>
<dbReference type="AlphaFoldDB" id="A0A0N4WHM2"/>
<accession>A0A0N4WHM2</accession>